<sequence length="33" mass="3963">MSSHCIYRLVIYPKALRHINEAVSDLFDWLDKK</sequence>
<comment type="caution">
    <text evidence="1">The sequence shown here is derived from an EMBL/GenBank/DDBJ whole genome shotgun (WGS) entry which is preliminary data.</text>
</comment>
<dbReference type="EMBL" id="JABEZX010000008">
    <property type="protein sequence ID" value="MBA0563300.1"/>
    <property type="molecule type" value="Genomic_DNA"/>
</dbReference>
<feature type="non-terminal residue" evidence="1">
    <location>
        <position position="33"/>
    </location>
</feature>
<protein>
    <submittedName>
        <fullName evidence="1">Uncharacterized protein</fullName>
    </submittedName>
</protein>
<proteinExistence type="predicted"/>
<organism evidence="1 2">
    <name type="scientific">Gossypium lobatum</name>
    <dbReference type="NCBI Taxonomy" id="34289"/>
    <lineage>
        <taxon>Eukaryota</taxon>
        <taxon>Viridiplantae</taxon>
        <taxon>Streptophyta</taxon>
        <taxon>Embryophyta</taxon>
        <taxon>Tracheophyta</taxon>
        <taxon>Spermatophyta</taxon>
        <taxon>Magnoliopsida</taxon>
        <taxon>eudicotyledons</taxon>
        <taxon>Gunneridae</taxon>
        <taxon>Pentapetalae</taxon>
        <taxon>rosids</taxon>
        <taxon>malvids</taxon>
        <taxon>Malvales</taxon>
        <taxon>Malvaceae</taxon>
        <taxon>Malvoideae</taxon>
        <taxon>Gossypium</taxon>
    </lineage>
</organism>
<keyword evidence="2" id="KW-1185">Reference proteome</keyword>
<evidence type="ECO:0000313" key="2">
    <source>
        <dbReference type="Proteomes" id="UP000593572"/>
    </source>
</evidence>
<name>A0A7J8MFE4_9ROSI</name>
<evidence type="ECO:0000313" key="1">
    <source>
        <dbReference type="EMBL" id="MBA0563300.1"/>
    </source>
</evidence>
<reference evidence="1 2" key="1">
    <citation type="journal article" date="2019" name="Genome Biol. Evol.">
        <title>Insights into the evolution of the New World diploid cottons (Gossypium, subgenus Houzingenia) based on genome sequencing.</title>
        <authorList>
            <person name="Grover C.E."/>
            <person name="Arick M.A. 2nd"/>
            <person name="Thrash A."/>
            <person name="Conover J.L."/>
            <person name="Sanders W.S."/>
            <person name="Peterson D.G."/>
            <person name="Frelichowski J.E."/>
            <person name="Scheffler J.A."/>
            <person name="Scheffler B.E."/>
            <person name="Wendel J.F."/>
        </authorList>
    </citation>
    <scope>NUCLEOTIDE SEQUENCE [LARGE SCALE GENOMIC DNA]</scope>
    <source>
        <strain evidence="1">157</strain>
        <tissue evidence="1">Leaf</tissue>
    </source>
</reference>
<dbReference type="AlphaFoldDB" id="A0A7J8MFE4"/>
<dbReference type="Proteomes" id="UP000593572">
    <property type="component" value="Unassembled WGS sequence"/>
</dbReference>
<accession>A0A7J8MFE4</accession>
<gene>
    <name evidence="1" type="ORF">Golob_008283</name>
</gene>